<accession>A0ACB9QR11</accession>
<evidence type="ECO:0000313" key="2">
    <source>
        <dbReference type="Proteomes" id="UP001057402"/>
    </source>
</evidence>
<keyword evidence="2" id="KW-1185">Reference proteome</keyword>
<name>A0ACB9QR11_9MYRT</name>
<dbReference type="Proteomes" id="UP001057402">
    <property type="component" value="Chromosome 5"/>
</dbReference>
<organism evidence="1 2">
    <name type="scientific">Melastoma candidum</name>
    <dbReference type="NCBI Taxonomy" id="119954"/>
    <lineage>
        <taxon>Eukaryota</taxon>
        <taxon>Viridiplantae</taxon>
        <taxon>Streptophyta</taxon>
        <taxon>Embryophyta</taxon>
        <taxon>Tracheophyta</taxon>
        <taxon>Spermatophyta</taxon>
        <taxon>Magnoliopsida</taxon>
        <taxon>eudicotyledons</taxon>
        <taxon>Gunneridae</taxon>
        <taxon>Pentapetalae</taxon>
        <taxon>rosids</taxon>
        <taxon>malvids</taxon>
        <taxon>Myrtales</taxon>
        <taxon>Melastomataceae</taxon>
        <taxon>Melastomatoideae</taxon>
        <taxon>Melastomateae</taxon>
        <taxon>Melastoma</taxon>
    </lineage>
</organism>
<sequence>MSDRSASGGSINQPAGSGHVSAIGRGRAGLSSNAMSGMILVNGWDATTLFDTGATHSLISQSFVDRYGFVMDLGGSPLRALRSLDVVPNHAIRKMIQEWCVENRDHGVERIPTPRIPVSRLR</sequence>
<comment type="caution">
    <text evidence="1">The sequence shown here is derived from an EMBL/GenBank/DDBJ whole genome shotgun (WGS) entry which is preliminary data.</text>
</comment>
<reference evidence="2" key="1">
    <citation type="journal article" date="2023" name="Front. Plant Sci.">
        <title>Chromosomal-level genome assembly of Melastoma candidum provides insights into trichome evolution.</title>
        <authorList>
            <person name="Zhong Y."/>
            <person name="Wu W."/>
            <person name="Sun C."/>
            <person name="Zou P."/>
            <person name="Liu Y."/>
            <person name="Dai S."/>
            <person name="Zhou R."/>
        </authorList>
    </citation>
    <scope>NUCLEOTIDE SEQUENCE [LARGE SCALE GENOMIC DNA]</scope>
</reference>
<dbReference type="EMBL" id="CM042884">
    <property type="protein sequence ID" value="KAI4369075.1"/>
    <property type="molecule type" value="Genomic_DNA"/>
</dbReference>
<proteinExistence type="predicted"/>
<protein>
    <submittedName>
        <fullName evidence="1">Uncharacterized protein</fullName>
    </submittedName>
</protein>
<gene>
    <name evidence="1" type="ORF">MLD38_017564</name>
</gene>
<evidence type="ECO:0000313" key="1">
    <source>
        <dbReference type="EMBL" id="KAI4369075.1"/>
    </source>
</evidence>